<accession>A0A9D2GHJ4</accession>
<dbReference type="GO" id="GO:0005886">
    <property type="term" value="C:plasma membrane"/>
    <property type="evidence" value="ECO:0007669"/>
    <property type="project" value="TreeGrafter"/>
</dbReference>
<feature type="transmembrane region" description="Helical" evidence="1">
    <location>
        <begin position="95"/>
        <end position="117"/>
    </location>
</feature>
<dbReference type="PANTHER" id="PTHR34821:SF2">
    <property type="entry name" value="INNER MEMBRANE PROTEIN YDCZ"/>
    <property type="match status" value="1"/>
</dbReference>
<keyword evidence="1" id="KW-1133">Transmembrane helix</keyword>
<organism evidence="2 3">
    <name type="scientific">Candidatus Lachnoclostridium stercorigallinarum</name>
    <dbReference type="NCBI Taxonomy" id="2838634"/>
    <lineage>
        <taxon>Bacteria</taxon>
        <taxon>Bacillati</taxon>
        <taxon>Bacillota</taxon>
        <taxon>Clostridia</taxon>
        <taxon>Lachnospirales</taxon>
        <taxon>Lachnospiraceae</taxon>
    </lineage>
</organism>
<gene>
    <name evidence="2" type="ORF">IAA17_08440</name>
</gene>
<evidence type="ECO:0000256" key="1">
    <source>
        <dbReference type="SAM" id="Phobius"/>
    </source>
</evidence>
<sequence>MWGIVIALLSGALMSIQGVFNTEVTRQTSEWVSAGWVQFTAFVTCVVIWLFTGRQSVSALMAVEPKYMLAGGILGAFITYTVIRSVESLGPARSALLIVISQILVAYGIELFGLFGVEKAAFEWKKALGAAVAIGGIIIFRS</sequence>
<dbReference type="EMBL" id="DXBC01000131">
    <property type="protein sequence ID" value="HIZ79799.1"/>
    <property type="molecule type" value="Genomic_DNA"/>
</dbReference>
<dbReference type="InterPro" id="IPR006750">
    <property type="entry name" value="YdcZ"/>
</dbReference>
<proteinExistence type="predicted"/>
<protein>
    <submittedName>
        <fullName evidence="2">DMT family transporter</fullName>
    </submittedName>
</protein>
<reference evidence="2" key="1">
    <citation type="journal article" date="2021" name="PeerJ">
        <title>Extensive microbial diversity within the chicken gut microbiome revealed by metagenomics and culture.</title>
        <authorList>
            <person name="Gilroy R."/>
            <person name="Ravi A."/>
            <person name="Getino M."/>
            <person name="Pursley I."/>
            <person name="Horton D.L."/>
            <person name="Alikhan N.F."/>
            <person name="Baker D."/>
            <person name="Gharbi K."/>
            <person name="Hall N."/>
            <person name="Watson M."/>
            <person name="Adriaenssens E.M."/>
            <person name="Foster-Nyarko E."/>
            <person name="Jarju S."/>
            <person name="Secka A."/>
            <person name="Antonio M."/>
            <person name="Oren A."/>
            <person name="Chaudhuri R.R."/>
            <person name="La Ragione R."/>
            <person name="Hildebrand F."/>
            <person name="Pallen M.J."/>
        </authorList>
    </citation>
    <scope>NUCLEOTIDE SEQUENCE</scope>
    <source>
        <strain evidence="2">ChiBcec1-1093</strain>
    </source>
</reference>
<keyword evidence="1" id="KW-0472">Membrane</keyword>
<dbReference type="Proteomes" id="UP000824101">
    <property type="component" value="Unassembled WGS sequence"/>
</dbReference>
<evidence type="ECO:0000313" key="2">
    <source>
        <dbReference type="EMBL" id="HIZ79799.1"/>
    </source>
</evidence>
<keyword evidence="1" id="KW-0812">Transmembrane</keyword>
<name>A0A9D2GHJ4_9FIRM</name>
<evidence type="ECO:0000313" key="3">
    <source>
        <dbReference type="Proteomes" id="UP000824101"/>
    </source>
</evidence>
<comment type="caution">
    <text evidence="2">The sequence shown here is derived from an EMBL/GenBank/DDBJ whole genome shotgun (WGS) entry which is preliminary data.</text>
</comment>
<dbReference type="PANTHER" id="PTHR34821">
    <property type="entry name" value="INNER MEMBRANE PROTEIN YDCZ"/>
    <property type="match status" value="1"/>
</dbReference>
<dbReference type="AlphaFoldDB" id="A0A9D2GHJ4"/>
<dbReference type="Pfam" id="PF04657">
    <property type="entry name" value="DMT_YdcZ"/>
    <property type="match status" value="1"/>
</dbReference>
<feature type="transmembrane region" description="Helical" evidence="1">
    <location>
        <begin position="65"/>
        <end position="83"/>
    </location>
</feature>
<feature type="transmembrane region" description="Helical" evidence="1">
    <location>
        <begin position="31"/>
        <end position="53"/>
    </location>
</feature>
<reference evidence="2" key="2">
    <citation type="submission" date="2021-04" db="EMBL/GenBank/DDBJ databases">
        <authorList>
            <person name="Gilroy R."/>
        </authorList>
    </citation>
    <scope>NUCLEOTIDE SEQUENCE</scope>
    <source>
        <strain evidence="2">ChiBcec1-1093</strain>
    </source>
</reference>